<dbReference type="InterPro" id="IPR036116">
    <property type="entry name" value="FN3_sf"/>
</dbReference>
<evidence type="ECO:0000256" key="3">
    <source>
        <dbReference type="SAM" id="MobiDB-lite"/>
    </source>
</evidence>
<feature type="region of interest" description="Disordered" evidence="3">
    <location>
        <begin position="1330"/>
        <end position="1356"/>
    </location>
</feature>
<feature type="compositionally biased region" description="Basic and acidic residues" evidence="3">
    <location>
        <begin position="464"/>
        <end position="474"/>
    </location>
</feature>
<feature type="coiled-coil region" evidence="2">
    <location>
        <begin position="1195"/>
        <end position="1280"/>
    </location>
</feature>
<feature type="compositionally biased region" description="Basic and acidic residues" evidence="3">
    <location>
        <begin position="520"/>
        <end position="555"/>
    </location>
</feature>
<proteinExistence type="predicted"/>
<dbReference type="KEGG" id="pfor:103142954"/>
<dbReference type="SUPFAM" id="SSF49265">
    <property type="entry name" value="Fibronectin type III"/>
    <property type="match status" value="1"/>
</dbReference>
<dbReference type="PANTHER" id="PTHR24099:SF7">
    <property type="entry name" value="CARDIOMYOPATHY-ASSOCIATED PROTEIN 5"/>
    <property type="match status" value="1"/>
</dbReference>
<keyword evidence="7" id="KW-1185">Reference proteome</keyword>
<dbReference type="GeneTree" id="ENSGT00940000159696"/>
<dbReference type="Proteomes" id="UP000028760">
    <property type="component" value="Unassembled WGS sequence"/>
</dbReference>
<reference evidence="7" key="1">
    <citation type="submission" date="2013-10" db="EMBL/GenBank/DDBJ databases">
        <authorList>
            <person name="Schartl M."/>
            <person name="Warren W."/>
        </authorList>
    </citation>
    <scope>NUCLEOTIDE SEQUENCE [LARGE SCALE GENOMIC DNA]</scope>
    <source>
        <strain evidence="7">female</strain>
    </source>
</reference>
<feature type="compositionally biased region" description="Basic and acidic residues" evidence="3">
    <location>
        <begin position="1016"/>
        <end position="1052"/>
    </location>
</feature>
<feature type="compositionally biased region" description="Polar residues" evidence="3">
    <location>
        <begin position="833"/>
        <end position="844"/>
    </location>
</feature>
<dbReference type="Ensembl" id="ENSPFOT00000017729.2">
    <property type="protein sequence ID" value="ENSPFOP00000017707.2"/>
    <property type="gene ID" value="ENSPFOG00000017613.2"/>
</dbReference>
<dbReference type="PROSITE" id="PS50853">
    <property type="entry name" value="FN3"/>
    <property type="match status" value="2"/>
</dbReference>
<feature type="region of interest" description="Disordered" evidence="3">
    <location>
        <begin position="788"/>
        <end position="844"/>
    </location>
</feature>
<name>A0A087YI54_POEFO</name>
<dbReference type="eggNOG" id="KOG2177">
    <property type="taxonomic scope" value="Eukaryota"/>
</dbReference>
<dbReference type="Gene3D" id="2.60.120.920">
    <property type="match status" value="1"/>
</dbReference>
<feature type="domain" description="B30.2/SPRY" evidence="4">
    <location>
        <begin position="1514"/>
        <end position="1704"/>
    </location>
</feature>
<feature type="compositionally biased region" description="Acidic residues" evidence="3">
    <location>
        <begin position="966"/>
        <end position="977"/>
    </location>
</feature>
<feature type="region of interest" description="Disordered" evidence="3">
    <location>
        <begin position="902"/>
        <end position="1052"/>
    </location>
</feature>
<evidence type="ECO:0000259" key="5">
    <source>
        <dbReference type="PROSITE" id="PS50853"/>
    </source>
</evidence>
<dbReference type="OMA" id="AGGRMMW"/>
<dbReference type="InterPro" id="IPR050617">
    <property type="entry name" value="E3_ligase_FN3/SPRY"/>
</dbReference>
<feature type="region of interest" description="Disordered" evidence="3">
    <location>
        <begin position="430"/>
        <end position="495"/>
    </location>
</feature>
<dbReference type="InterPro" id="IPR001870">
    <property type="entry name" value="B30.2/SPRY"/>
</dbReference>
<feature type="domain" description="Fibronectin type-III" evidence="5">
    <location>
        <begin position="1441"/>
        <end position="1532"/>
    </location>
</feature>
<dbReference type="CTD" id="202333"/>
<dbReference type="InterPro" id="IPR003961">
    <property type="entry name" value="FN3_dom"/>
</dbReference>
<evidence type="ECO:0000313" key="7">
    <source>
        <dbReference type="Proteomes" id="UP000028760"/>
    </source>
</evidence>
<dbReference type="EMBL" id="AYCK01007760">
    <property type="status" value="NOT_ANNOTATED_CDS"/>
    <property type="molecule type" value="Genomic_DNA"/>
</dbReference>
<feature type="domain" description="Fibronectin type-III" evidence="5">
    <location>
        <begin position="1343"/>
        <end position="1439"/>
    </location>
</feature>
<organism evidence="6 7">
    <name type="scientific">Poecilia formosa</name>
    <name type="common">Amazon molly</name>
    <name type="synonym">Limia formosa</name>
    <dbReference type="NCBI Taxonomy" id="48698"/>
    <lineage>
        <taxon>Eukaryota</taxon>
        <taxon>Metazoa</taxon>
        <taxon>Chordata</taxon>
        <taxon>Craniata</taxon>
        <taxon>Vertebrata</taxon>
        <taxon>Euteleostomi</taxon>
        <taxon>Actinopterygii</taxon>
        <taxon>Neopterygii</taxon>
        <taxon>Teleostei</taxon>
        <taxon>Neoteleostei</taxon>
        <taxon>Acanthomorphata</taxon>
        <taxon>Ovalentaria</taxon>
        <taxon>Atherinomorphae</taxon>
        <taxon>Cyprinodontiformes</taxon>
        <taxon>Poeciliidae</taxon>
        <taxon>Poeciliinae</taxon>
        <taxon>Poecilia</taxon>
    </lineage>
</organism>
<evidence type="ECO:0000256" key="1">
    <source>
        <dbReference type="ARBA" id="ARBA00023054"/>
    </source>
</evidence>
<feature type="compositionally biased region" description="Basic and acidic residues" evidence="3">
    <location>
        <begin position="160"/>
        <end position="177"/>
    </location>
</feature>
<keyword evidence="1 2" id="KW-0175">Coiled coil</keyword>
<dbReference type="InterPro" id="IPR013783">
    <property type="entry name" value="Ig-like_fold"/>
</dbReference>
<feature type="region of interest" description="Disordered" evidence="3">
    <location>
        <begin position="195"/>
        <end position="275"/>
    </location>
</feature>
<feature type="region of interest" description="Disordered" evidence="3">
    <location>
        <begin position="117"/>
        <end position="177"/>
    </location>
</feature>
<dbReference type="SUPFAM" id="SSF49899">
    <property type="entry name" value="Concanavalin A-like lectins/glucanases"/>
    <property type="match status" value="1"/>
</dbReference>
<dbReference type="InterPro" id="IPR043136">
    <property type="entry name" value="B30.2/SPRY_sf"/>
</dbReference>
<protein>
    <submittedName>
        <fullName evidence="6">Cardiomyopathy associated 5</fullName>
    </submittedName>
</protein>
<feature type="compositionally biased region" description="Basic and acidic residues" evidence="3">
    <location>
        <begin position="597"/>
        <end position="609"/>
    </location>
</feature>
<dbReference type="STRING" id="48698.ENSPFOP00000017707"/>
<reference evidence="6" key="2">
    <citation type="submission" date="2025-08" db="UniProtKB">
        <authorList>
            <consortium name="Ensembl"/>
        </authorList>
    </citation>
    <scope>IDENTIFICATION</scope>
</reference>
<feature type="compositionally biased region" description="Low complexity" evidence="3">
    <location>
        <begin position="940"/>
        <end position="949"/>
    </location>
</feature>
<feature type="region of interest" description="Disordered" evidence="3">
    <location>
        <begin position="640"/>
        <end position="691"/>
    </location>
</feature>
<dbReference type="InterPro" id="IPR013320">
    <property type="entry name" value="ConA-like_dom_sf"/>
</dbReference>
<sequence>MEESESLDSEMTELQEFQDEALSQDDEDEVEELQNSLREVIQDQSVKPKLQCLMVDPSFSMVTVQSEDSGIVWETASSRCSTPWASEASSTSEAYSMEGSGGAGKITIVFDEDKVVRRRTRSGARSSRLGDRLSRPGSSRSASALGVERPEMAEVSLPNIKEEKTPTEEDLEEIKSKDQQLFSLISEGYEILNIRVPSKLPTVDEEETTDLQDNLSYLDQTPKIRSRNQHDWAHHRDQLEAEQTPDHAEASKETLQPSPDKLLGSTTSETESTADIDYIEKFTLLDVGIPGEEAPQLQQEEEKSPAKAQTEQQETLKEATKDGASVSEDSFVFVTDADIVEEHLDEVFYGEGPPIEALKEKQEGIERMRSRRESQRSMVDGGLVLFESEETTLTPIFISPGPPKIIDPILLEEPTAMSFMYSDLYEDAVGEKRRSDEEYSEAESVASEKSYKRRLSDSDEADGYLEKFRLKDETPAVDLQSESSEDKAGGRMMWPQSNFEMTGCLIKAAKDEEEAEIIKSDEVKIQEGSEILKEKEEHQTETEEKQSSVILHDEGLGEIPEEPCQETKSVDQKESKQEEQAVKPSTEKSIETPQMETKVDETSQGRDETVTEQSFSETEPPCEQQIEVENVSELFEVTPDTTASTLPESREDPPASTKPTVLTETRERSPFEEGAPVESTTGAADEKYPPEVAAAEVKETGDAALASTELLTESKASSEVPVHEDKEAVSADAAPLGVITDCDCAVQTVAEVMEKAMNDEEIHNQVKTDVQEVMEAILLAPEAEEHLKPLTEESSEQSKPAAADLESGVETETSGEIAQPAKPKETNKHHQTQQDNTTDCESDNLRQTAELTTRLSGEDSKTCVQDVVNIGDELILLVPKGQAVEMDIQIDKWSEDIIKETVSTPEPDISSEIQAPRPQVEEEPIVTEIEELSSNELDLKPLAPAPAEEASTEELETQEDKLPSVPEEEASTEELETQEDKLPSVPEEASTEELETQEDKLPYSLLRSFTPQEDLSELRGDDVHAEESEQKTDRWEVEDKPEINLPKEEAEPCLDLHSEDAEQIKEESDTVVVESKEEALDDFGYEMIGEEDAKHILESANQTEQDDESHQRPEEKMETEVEKDELNEADYEIIDAEEESKVRLAAELQGMDWFCRTCGCLLLEDQCKSAEHLDHQVCSVEKAYEDVKETLGSWISELQARSENIEDLVSELELAYNSVEDQFTESEAAMRAQNEEMMALVMEQYNTMSISMEEEKKAKLEQLYDKIVSYQESIDSAKATLETTAREAETDARSPEDIHARLQAALDSALMLELGPKGLLVFEDYTKTNSSSSNLAQRKGIPVPQRPTLQPQERGSASGSSVAVYWNVSPGDIIDCFQVYCVEEPQGAVSEEYRVTVKESYCVLEDLEPDRKYKVWVMAVNYSGCSLPSDRLIFTTAPSVPVINTERSSVMWDSATLRWSSTNPSPGLSYTLEYCRQYELEGEGLRSIAGIEGCEQTVVLQPNENYLFYIKAVSEAGASEQSEAALVSTKGTRFQLLQSSAHPSLKLSDDRTTLQYSHDAHRASNEECPSILGELLPSRGIYYWETLVSESPAYRLGVACSADNLNCSLGENSSSWCLQCSPGPSGCRYQLLHSDVQSSVFVTESPERVGTLLDQQLGCLSFYNARSGQLLGSFPQRGGRPCRPALALDQPGSLQVCMVPEIPEFTKDRLL</sequence>
<evidence type="ECO:0000313" key="6">
    <source>
        <dbReference type="Ensembl" id="ENSPFOP00000017707.2"/>
    </source>
</evidence>
<dbReference type="GO" id="GO:0005737">
    <property type="term" value="C:cytoplasm"/>
    <property type="evidence" value="ECO:0007669"/>
    <property type="project" value="TreeGrafter"/>
</dbReference>
<dbReference type="Gene3D" id="2.60.40.10">
    <property type="entry name" value="Immunoglobulins"/>
    <property type="match status" value="2"/>
</dbReference>
<feature type="compositionally biased region" description="Basic and acidic residues" evidence="3">
    <location>
        <begin position="1108"/>
        <end position="1123"/>
    </location>
</feature>
<dbReference type="PROSITE" id="PS50188">
    <property type="entry name" value="B302_SPRY"/>
    <property type="match status" value="1"/>
</dbReference>
<evidence type="ECO:0000256" key="2">
    <source>
        <dbReference type="SAM" id="Coils"/>
    </source>
</evidence>
<feature type="compositionally biased region" description="Polar residues" evidence="3">
    <location>
        <begin position="1347"/>
        <end position="1356"/>
    </location>
</feature>
<feature type="region of interest" description="Disordered" evidence="3">
    <location>
        <begin position="287"/>
        <end position="327"/>
    </location>
</feature>
<dbReference type="CDD" id="cd00063">
    <property type="entry name" value="FN3"/>
    <property type="match status" value="2"/>
</dbReference>
<dbReference type="OrthoDB" id="9949315at2759"/>
<feature type="region of interest" description="Disordered" evidence="3">
    <location>
        <begin position="1100"/>
        <end position="1123"/>
    </location>
</feature>
<dbReference type="GeneID" id="103142954"/>
<dbReference type="SMART" id="SM00060">
    <property type="entry name" value="FN3"/>
    <property type="match status" value="2"/>
</dbReference>
<evidence type="ECO:0000259" key="4">
    <source>
        <dbReference type="PROSITE" id="PS50188"/>
    </source>
</evidence>
<dbReference type="Pfam" id="PF00041">
    <property type="entry name" value="fn3"/>
    <property type="match status" value="1"/>
</dbReference>
<reference evidence="6" key="3">
    <citation type="submission" date="2025-09" db="UniProtKB">
        <authorList>
            <consortium name="Ensembl"/>
        </authorList>
    </citation>
    <scope>IDENTIFICATION</scope>
</reference>
<accession>A0A087YI54</accession>
<dbReference type="PANTHER" id="PTHR24099">
    <property type="entry name" value="E3 UBIQUITIN-PROTEIN LIGASE TRIM36-RELATED"/>
    <property type="match status" value="1"/>
</dbReference>
<dbReference type="RefSeq" id="XP_007559343.1">
    <property type="nucleotide sequence ID" value="XM_007559281.2"/>
</dbReference>
<feature type="region of interest" description="Disordered" evidence="3">
    <location>
        <begin position="520"/>
        <end position="624"/>
    </location>
</feature>
<feature type="compositionally biased region" description="Basic and acidic residues" evidence="3">
    <location>
        <begin position="228"/>
        <end position="252"/>
    </location>
</feature>
<feature type="compositionally biased region" description="Acidic residues" evidence="3">
    <location>
        <begin position="921"/>
        <end position="933"/>
    </location>
</feature>
<feature type="compositionally biased region" description="Basic and acidic residues" evidence="3">
    <location>
        <begin position="568"/>
        <end position="590"/>
    </location>
</feature>